<feature type="compositionally biased region" description="Polar residues" evidence="1">
    <location>
        <begin position="262"/>
        <end position="289"/>
    </location>
</feature>
<dbReference type="OrthoDB" id="4160377at2759"/>
<accession>H6BU57</accession>
<dbReference type="RefSeq" id="XP_009156095.1">
    <property type="nucleotide sequence ID" value="XM_009157847.1"/>
</dbReference>
<dbReference type="HOGENOM" id="CLU_027507_0_0_1"/>
<dbReference type="Proteomes" id="UP000007304">
    <property type="component" value="Unassembled WGS sequence"/>
</dbReference>
<evidence type="ECO:0000313" key="2">
    <source>
        <dbReference type="EMBL" id="EHY55634.1"/>
    </source>
</evidence>
<dbReference type="GeneID" id="20308403"/>
<evidence type="ECO:0000256" key="1">
    <source>
        <dbReference type="SAM" id="MobiDB-lite"/>
    </source>
</evidence>
<dbReference type="InParanoid" id="H6BU57"/>
<gene>
    <name evidence="2" type="ORF">HMPREF1120_03764</name>
</gene>
<feature type="region of interest" description="Disordered" evidence="1">
    <location>
        <begin position="1"/>
        <end position="34"/>
    </location>
</feature>
<reference evidence="2" key="1">
    <citation type="submission" date="2011-07" db="EMBL/GenBank/DDBJ databases">
        <title>The Genome Sequence of Exophiala (Wangiella) dermatitidis NIH/UT8656.</title>
        <authorList>
            <consortium name="The Broad Institute Genome Sequencing Platform"/>
            <person name="Cuomo C."/>
            <person name="Wang Z."/>
            <person name="Hunicke-Smith S."/>
            <person name="Szanislo P.J."/>
            <person name="Earl A."/>
            <person name="Young S.K."/>
            <person name="Zeng Q."/>
            <person name="Gargeya S."/>
            <person name="Fitzgerald M."/>
            <person name="Haas B."/>
            <person name="Abouelleil A."/>
            <person name="Alvarado L."/>
            <person name="Arachchi H.M."/>
            <person name="Berlin A."/>
            <person name="Brown A."/>
            <person name="Chapman S.B."/>
            <person name="Chen Z."/>
            <person name="Dunbar C."/>
            <person name="Freedman E."/>
            <person name="Gearin G."/>
            <person name="Gellesch M."/>
            <person name="Goldberg J."/>
            <person name="Griggs A."/>
            <person name="Gujja S."/>
            <person name="Heiman D."/>
            <person name="Howarth C."/>
            <person name="Larson L."/>
            <person name="Lui A."/>
            <person name="MacDonald P.J.P."/>
            <person name="Montmayeur A."/>
            <person name="Murphy C."/>
            <person name="Neiman D."/>
            <person name="Pearson M."/>
            <person name="Priest M."/>
            <person name="Roberts A."/>
            <person name="Saif S."/>
            <person name="Shea T."/>
            <person name="Shenoy N."/>
            <person name="Sisk P."/>
            <person name="Stolte C."/>
            <person name="Sykes S."/>
            <person name="Wortman J."/>
            <person name="Nusbaum C."/>
            <person name="Birren B."/>
        </authorList>
    </citation>
    <scope>NUCLEOTIDE SEQUENCE</scope>
    <source>
        <strain evidence="2">NIH/UT8656</strain>
    </source>
</reference>
<feature type="compositionally biased region" description="Basic and acidic residues" evidence="1">
    <location>
        <begin position="121"/>
        <end position="134"/>
    </location>
</feature>
<evidence type="ECO:0000313" key="3">
    <source>
        <dbReference type="Proteomes" id="UP000007304"/>
    </source>
</evidence>
<name>H6BU57_EXODN</name>
<feature type="compositionally biased region" description="Polar residues" evidence="1">
    <location>
        <begin position="226"/>
        <end position="239"/>
    </location>
</feature>
<feature type="region of interest" description="Disordered" evidence="1">
    <location>
        <begin position="101"/>
        <end position="243"/>
    </location>
</feature>
<dbReference type="OMA" id="WCCATSI"/>
<protein>
    <submittedName>
        <fullName evidence="2">Uncharacterized protein</fullName>
    </submittedName>
</protein>
<organism evidence="2 3">
    <name type="scientific">Exophiala dermatitidis (strain ATCC 34100 / CBS 525.76 / NIH/UT8656)</name>
    <name type="common">Black yeast</name>
    <name type="synonym">Wangiella dermatitidis</name>
    <dbReference type="NCBI Taxonomy" id="858893"/>
    <lineage>
        <taxon>Eukaryota</taxon>
        <taxon>Fungi</taxon>
        <taxon>Dikarya</taxon>
        <taxon>Ascomycota</taxon>
        <taxon>Pezizomycotina</taxon>
        <taxon>Eurotiomycetes</taxon>
        <taxon>Chaetothyriomycetidae</taxon>
        <taxon>Chaetothyriales</taxon>
        <taxon>Herpotrichiellaceae</taxon>
        <taxon>Exophiala</taxon>
    </lineage>
</organism>
<dbReference type="AlphaFoldDB" id="H6BU57"/>
<sequence length="750" mass="79120">MARRRQAAMDLDDSDRDHGPTPMSPNTRKKEDLKRIMDEDLGQATADYITTSDYGPRRAPIMPIIPKSARAGTEEARIASQNSSKANLWRTFGDTDEAKITSAGVDPLAGGTDGNSHRYRTQQERLEKEKELGRAIDLNDTYDDRAFRPGGGRGGQNLFGNRKSGDSRKPAGPNPGSYKKSTRGPASLTAASLRAIPSTVSPLRSKKANAQSKASSTTSSKPAQARSATGNARAQNLPSRPSYIGALSADPSLFLSQATQYSGSLPQPNLQGQQENNNIPASAKPTQAGHQVAPEQHLTINCGGGRVRKVPFSLSAVPTNATVARRDLSTHTDGVSGQAALSGFSASSVKTEQLPASVNITEDLIGLGIQDEAGGVGLQDYNGVSPQVGVSDSVSQNGSLLDSPIPEGTSNNILVAGKDKVVLINGVRYVPEAQVLALKESLSETVAKPDKAADGAEAAAREITVHKTAHADPISEPEQMPAAEPAASNNISRATLRTNPFQPREPIAPENKKIPVVPSSTAVTSELLLPAKPRTFDEALVMAARNNWNMSVNASAPKQPPVEARSLSPADTKASTKPKSVVTSKTIVSKWASAAPTTNAASALTAPALMPPNPADPDHRRAPSIFGEKTASLVAPSSAAMPKIITSTSTSPKPLIGDNRAFGNRRALANAGLEEHDEPVQPPTMPLADRIDKMRMDRKFHGPGDGYKRLLVDLQSAAKRPETYGVVAPSGLIFTHNGQSAADDSDDSEL</sequence>
<feature type="region of interest" description="Disordered" evidence="1">
    <location>
        <begin position="552"/>
        <end position="578"/>
    </location>
</feature>
<feature type="region of interest" description="Disordered" evidence="1">
    <location>
        <begin position="262"/>
        <end position="290"/>
    </location>
</feature>
<feature type="compositionally biased region" description="Low complexity" evidence="1">
    <location>
        <begin position="208"/>
        <end position="225"/>
    </location>
</feature>
<dbReference type="EMBL" id="JH226132">
    <property type="protein sequence ID" value="EHY55634.1"/>
    <property type="molecule type" value="Genomic_DNA"/>
</dbReference>
<keyword evidence="3" id="KW-1185">Reference proteome</keyword>
<dbReference type="VEuPathDB" id="FungiDB:HMPREF1120_03764"/>
<proteinExistence type="predicted"/>
<dbReference type="STRING" id="858893.H6BU57"/>